<comment type="caution">
    <text evidence="3">The sequence shown here is derived from an EMBL/GenBank/DDBJ whole genome shotgun (WGS) entry which is preliminary data.</text>
</comment>
<sequence length="480" mass="52363">MRWRLGMVASVAAVAAVASVLLGAAHAAGAQPRDTGKPAVASPAPASAAAGEGREVAVTVYNENLGVVKDRRRFSISSGLSELRFADVASLIEPTSVHLRSLGKSPLEILWQDYRFDLVSTDKLLERYVDQPIEVSTKDDQVKRGTLLSYDPVSLVIQETGGGLSLLNRAEVRQVGLKEVPKGLITRPTLVWRLRSGAGGDQPLEVSYMTGGMGWHAEYVAVVDDAGSSLDLQGWASVENRSGATFDDAKIKLVAGSIHRAGPERPPQPLFERGVAVDMMAKMEERGFFEYHLYEVPLRAALANNEVKQLGLLQASGIKSTKKYTYDAQKDPKQVMVTVEFENEAASGLGMPLPAGIVRVFQRDKDESLELAGEDRIDHTPKNETVRVSVGGAFDITAERKQTDMKQVTPRIAETAFSITLKNHKAEAAEVTVVEHAYGDWEIVESTLPAKKKDATTFEFVARCAPEKPFTITYRLRTRS</sequence>
<evidence type="ECO:0000313" key="4">
    <source>
        <dbReference type="Proteomes" id="UP000317691"/>
    </source>
</evidence>
<reference evidence="3 4" key="1">
    <citation type="journal article" date="2019" name="Nat. Microbiol.">
        <title>Mediterranean grassland soil C-N compound turnover is dependent on rainfall and depth, and is mediated by genomically divergent microorganisms.</title>
        <authorList>
            <person name="Diamond S."/>
            <person name="Andeer P.F."/>
            <person name="Li Z."/>
            <person name="Crits-Christoph A."/>
            <person name="Burstein D."/>
            <person name="Anantharaman K."/>
            <person name="Lane K.R."/>
            <person name="Thomas B.C."/>
            <person name="Pan C."/>
            <person name="Northen T.R."/>
            <person name="Banfield J.F."/>
        </authorList>
    </citation>
    <scope>NUCLEOTIDE SEQUENCE [LARGE SCALE GENOMIC DNA]</scope>
    <source>
        <strain evidence="3">WS_9</strain>
    </source>
</reference>
<feature type="chain" id="PRO_5021833728" evidence="1">
    <location>
        <begin position="28"/>
        <end position="480"/>
    </location>
</feature>
<dbReference type="InterPro" id="IPR037291">
    <property type="entry name" value="DUF4139"/>
</dbReference>
<dbReference type="PANTHER" id="PTHR38075">
    <property type="entry name" value="DUF4139 DOMAIN-CONTAINING PROTEIN"/>
    <property type="match status" value="1"/>
</dbReference>
<name>A0A538TPQ7_UNCEI</name>
<keyword evidence="1" id="KW-0732">Signal</keyword>
<proteinExistence type="predicted"/>
<dbReference type="AlphaFoldDB" id="A0A538TPQ7"/>
<dbReference type="Proteomes" id="UP000317691">
    <property type="component" value="Unassembled WGS sequence"/>
</dbReference>
<evidence type="ECO:0000259" key="2">
    <source>
        <dbReference type="Pfam" id="PF13598"/>
    </source>
</evidence>
<dbReference type="PANTHER" id="PTHR38075:SF1">
    <property type="entry name" value="DUF4139 DOMAIN-CONTAINING PROTEIN"/>
    <property type="match status" value="1"/>
</dbReference>
<protein>
    <submittedName>
        <fullName evidence="3">DUF4139 domain-containing protein</fullName>
    </submittedName>
</protein>
<dbReference type="EMBL" id="VBOZ01000012">
    <property type="protein sequence ID" value="TMQ65590.1"/>
    <property type="molecule type" value="Genomic_DNA"/>
</dbReference>
<evidence type="ECO:0000256" key="1">
    <source>
        <dbReference type="SAM" id="SignalP"/>
    </source>
</evidence>
<evidence type="ECO:0000313" key="3">
    <source>
        <dbReference type="EMBL" id="TMQ65590.1"/>
    </source>
</evidence>
<accession>A0A538TPQ7</accession>
<dbReference type="Pfam" id="PF13598">
    <property type="entry name" value="DUF4139"/>
    <property type="match status" value="1"/>
</dbReference>
<organism evidence="3 4">
    <name type="scientific">Eiseniibacteriota bacterium</name>
    <dbReference type="NCBI Taxonomy" id="2212470"/>
    <lineage>
        <taxon>Bacteria</taxon>
        <taxon>Candidatus Eiseniibacteriota</taxon>
    </lineage>
</organism>
<feature type="domain" description="DUF4139" evidence="2">
    <location>
        <begin position="204"/>
        <end position="436"/>
    </location>
</feature>
<feature type="signal peptide" evidence="1">
    <location>
        <begin position="1"/>
        <end position="27"/>
    </location>
</feature>
<gene>
    <name evidence="3" type="ORF">E6K79_04470</name>
</gene>